<dbReference type="PIRSF" id="PIRSF035865">
    <property type="entry name" value="UCP035865"/>
    <property type="match status" value="1"/>
</dbReference>
<comment type="caution">
    <text evidence="1">The sequence shown here is derived from an EMBL/GenBank/DDBJ whole genome shotgun (WGS) entry which is preliminary data.</text>
</comment>
<dbReference type="Pfam" id="PF10098">
    <property type="entry name" value="DUF2336"/>
    <property type="match status" value="1"/>
</dbReference>
<sequence>MIVSRFLLWAREAPPGHRAEATAALARAFLYSDLSLEDRREAETALTAMLDDSSTLVRRAMADALGSAAGAPRHLIVALAGDASEVAAIVLGRSPLLRDGDLVDAAAIGDERIQSAIAARPGLSRAVSAALAEIGTAPALAILARNLDADIPDFSLARMVERHGEDAELREALLARPDLPVEIAQAVATALADALGRFVTDCGWLSPERSGRVTREARERATVVLSDRADDEGAARLVEHLRQAGQLTPALILRAILSRGMAFAEAAFADLSGIAVERVAAILRDERGSAFRSLYARAGMPLPLRPAFEASLAAYRETRRGANPSDGAALSRLMVERALAACEAFPPEETGRLVALLRRFEAEAAREEARKAAAHLADRAALALILEYAPQVLEDAEDGRIAA</sequence>
<dbReference type="InterPro" id="IPR014598">
    <property type="entry name" value="UCP035865"/>
</dbReference>
<dbReference type="RefSeq" id="WP_133768714.1">
    <property type="nucleotide sequence ID" value="NZ_SNZR01000011.1"/>
</dbReference>
<dbReference type="AlphaFoldDB" id="A0A4R7C678"/>
<keyword evidence="2" id="KW-1185">Reference proteome</keyword>
<protein>
    <submittedName>
        <fullName evidence="1">Uncharacterized protein (DUF2336 family)</fullName>
    </submittedName>
</protein>
<dbReference type="OrthoDB" id="9798569at2"/>
<evidence type="ECO:0000313" key="1">
    <source>
        <dbReference type="EMBL" id="TDR93741.1"/>
    </source>
</evidence>
<name>A0A4R7C678_9HYPH</name>
<dbReference type="Proteomes" id="UP000295122">
    <property type="component" value="Unassembled WGS sequence"/>
</dbReference>
<accession>A0A4R7C678</accession>
<evidence type="ECO:0000313" key="2">
    <source>
        <dbReference type="Proteomes" id="UP000295122"/>
    </source>
</evidence>
<dbReference type="InterPro" id="IPR019285">
    <property type="entry name" value="DUF2336"/>
</dbReference>
<organism evidence="1 2">
    <name type="scientific">Enterovirga rhinocerotis</name>
    <dbReference type="NCBI Taxonomy" id="1339210"/>
    <lineage>
        <taxon>Bacteria</taxon>
        <taxon>Pseudomonadati</taxon>
        <taxon>Pseudomonadota</taxon>
        <taxon>Alphaproteobacteria</taxon>
        <taxon>Hyphomicrobiales</taxon>
        <taxon>Methylobacteriaceae</taxon>
        <taxon>Enterovirga</taxon>
    </lineage>
</organism>
<proteinExistence type="predicted"/>
<gene>
    <name evidence="1" type="ORF">EV668_1006</name>
</gene>
<reference evidence="1 2" key="1">
    <citation type="submission" date="2019-03" db="EMBL/GenBank/DDBJ databases">
        <title>Genomic Encyclopedia of Type Strains, Phase IV (KMG-IV): sequencing the most valuable type-strain genomes for metagenomic binning, comparative biology and taxonomic classification.</title>
        <authorList>
            <person name="Goeker M."/>
        </authorList>
    </citation>
    <scope>NUCLEOTIDE SEQUENCE [LARGE SCALE GENOMIC DNA]</scope>
    <source>
        <strain evidence="1 2">DSM 25903</strain>
    </source>
</reference>
<dbReference type="EMBL" id="SNZR01000011">
    <property type="protein sequence ID" value="TDR93741.1"/>
    <property type="molecule type" value="Genomic_DNA"/>
</dbReference>